<dbReference type="InterPro" id="IPR030890">
    <property type="entry name" value="LP_HExxH_w_TonB"/>
</dbReference>
<evidence type="ECO:0000313" key="2">
    <source>
        <dbReference type="Proteomes" id="UP001062165"/>
    </source>
</evidence>
<dbReference type="Proteomes" id="UP001062165">
    <property type="component" value="Chromosome"/>
</dbReference>
<proteinExistence type="predicted"/>
<sequence>MKELFKYIITKPVAWKSWVGSGLLLLVVTSCFEEDKLDETVKTEDDPTTTLDIYIDDNFTQEYGIAIRYRYVDNFVEVGQSVTPPKLDVVRPMLDLVDKYWIEVYEAVPSGETYFRRYVPAELVFLGGLIYNGDGTVTLGTADAGARIVFTDVNSIDVNDDEWLLRQLHTVYHEFAHIVHQNDKLPTGFEEIAASGYSSAGSWFNLTDEEALERGFVSPYATSSPNEDFAETIAFYMAEADFFDTYINQEDNCTTAACEERNQGRLLILEKLNAIKEHYLKSTGVDLDDLRAAVQAIL</sequence>
<evidence type="ECO:0000313" key="1">
    <source>
        <dbReference type="EMBL" id="UXX78788.1"/>
    </source>
</evidence>
<accession>A0ABY6CY38</accession>
<dbReference type="NCBIfam" id="TIGR04549">
    <property type="entry name" value="LP_HExxH_w_tonB"/>
    <property type="match status" value="1"/>
</dbReference>
<gene>
    <name evidence="1" type="ORF">N7E81_15625</name>
</gene>
<dbReference type="RefSeq" id="WP_263050532.1">
    <property type="nucleotide sequence ID" value="NZ_CP106735.1"/>
</dbReference>
<dbReference type="PROSITE" id="PS51257">
    <property type="entry name" value="PROKAR_LIPOPROTEIN"/>
    <property type="match status" value="1"/>
</dbReference>
<dbReference type="Gene3D" id="3.40.390.70">
    <property type="match status" value="1"/>
</dbReference>
<protein>
    <submittedName>
        <fullName evidence="1">Zinc-binding metallopeptidase</fullName>
    </submittedName>
</protein>
<organism evidence="1 2">
    <name type="scientific">Reichenbachiella carrageenanivorans</name>
    <dbReference type="NCBI Taxonomy" id="2979869"/>
    <lineage>
        <taxon>Bacteria</taxon>
        <taxon>Pseudomonadati</taxon>
        <taxon>Bacteroidota</taxon>
        <taxon>Cytophagia</taxon>
        <taxon>Cytophagales</taxon>
        <taxon>Reichenbachiellaceae</taxon>
        <taxon>Reichenbachiella</taxon>
    </lineage>
</organism>
<dbReference type="EMBL" id="CP106735">
    <property type="protein sequence ID" value="UXX78788.1"/>
    <property type="molecule type" value="Genomic_DNA"/>
</dbReference>
<keyword evidence="2" id="KW-1185">Reference proteome</keyword>
<dbReference type="SUPFAM" id="SSF55486">
    <property type="entry name" value="Metalloproteases ('zincins'), catalytic domain"/>
    <property type="match status" value="1"/>
</dbReference>
<name>A0ABY6CY38_9BACT</name>
<reference evidence="1" key="1">
    <citation type="submission" date="2022-10" db="EMBL/GenBank/DDBJ databases">
        <title>Comparative genomics and taxonomic characterization of three novel marine species of genus Reichenbachiella exhibiting antioxidant and polysaccharide degradation activities.</title>
        <authorList>
            <person name="Muhammad N."/>
            <person name="Lee Y.-J."/>
            <person name="Ko J."/>
            <person name="Kim S.-G."/>
        </authorList>
    </citation>
    <scope>NUCLEOTIDE SEQUENCE</scope>
    <source>
        <strain evidence="1">Wsw4-B4</strain>
    </source>
</reference>
<dbReference type="Pfam" id="PF15890">
    <property type="entry name" value="Peptidase_Mx1"/>
    <property type="match status" value="1"/>
</dbReference>